<dbReference type="Proteomes" id="UP000692954">
    <property type="component" value="Unassembled WGS sequence"/>
</dbReference>
<evidence type="ECO:0000313" key="2">
    <source>
        <dbReference type="Proteomes" id="UP000692954"/>
    </source>
</evidence>
<reference evidence="1" key="1">
    <citation type="submission" date="2021-01" db="EMBL/GenBank/DDBJ databases">
        <authorList>
            <consortium name="Genoscope - CEA"/>
            <person name="William W."/>
        </authorList>
    </citation>
    <scope>NUCLEOTIDE SEQUENCE</scope>
</reference>
<evidence type="ECO:0000313" key="1">
    <source>
        <dbReference type="EMBL" id="CAD8128895.1"/>
    </source>
</evidence>
<sequence>MKGKGISTILKVQGLVYLCLMNIRKQLFGQIKPQKSILTINYHCIKSGLFKTAQIIQGSNYIGRQSLRDRSLILIAIILQRVAQISHGQITLYKHQTNMQKR</sequence>
<gene>
    <name evidence="1" type="ORF">PSON_ATCC_30995.1.T1990042</name>
</gene>
<name>A0A8S1RPY1_9CILI</name>
<dbReference type="EMBL" id="CAJJDN010000199">
    <property type="protein sequence ID" value="CAD8128895.1"/>
    <property type="molecule type" value="Genomic_DNA"/>
</dbReference>
<keyword evidence="2" id="KW-1185">Reference proteome</keyword>
<organism evidence="1 2">
    <name type="scientific">Paramecium sonneborni</name>
    <dbReference type="NCBI Taxonomy" id="65129"/>
    <lineage>
        <taxon>Eukaryota</taxon>
        <taxon>Sar</taxon>
        <taxon>Alveolata</taxon>
        <taxon>Ciliophora</taxon>
        <taxon>Intramacronucleata</taxon>
        <taxon>Oligohymenophorea</taxon>
        <taxon>Peniculida</taxon>
        <taxon>Parameciidae</taxon>
        <taxon>Paramecium</taxon>
    </lineage>
</organism>
<accession>A0A8S1RPY1</accession>
<protein>
    <submittedName>
        <fullName evidence="1">Uncharacterized protein</fullName>
    </submittedName>
</protein>
<proteinExistence type="predicted"/>
<dbReference type="AlphaFoldDB" id="A0A8S1RPY1"/>
<comment type="caution">
    <text evidence="1">The sequence shown here is derived from an EMBL/GenBank/DDBJ whole genome shotgun (WGS) entry which is preliminary data.</text>
</comment>